<dbReference type="EMBL" id="AP018448">
    <property type="protein sequence ID" value="BBC38353.1"/>
    <property type="molecule type" value="Genomic_DNA"/>
</dbReference>
<gene>
    <name evidence="1" type="ORF">SGFS_096470</name>
</gene>
<dbReference type="Proteomes" id="UP001321542">
    <property type="component" value="Chromosome"/>
</dbReference>
<reference evidence="1 2" key="1">
    <citation type="journal article" date="2010" name="ChemBioChem">
        <title>Cloning and characterization of the biosynthetic gene cluster of 16-membered macrolide antibiotic FD-891: involvement of a dual functional cytochrome P450 monooxygenase catalyzing epoxidation and hydroxylation.</title>
        <authorList>
            <person name="Kudo F."/>
            <person name="Motegi A."/>
            <person name="Mizoue K."/>
            <person name="Eguchi T."/>
        </authorList>
    </citation>
    <scope>NUCLEOTIDE SEQUENCE [LARGE SCALE GENOMIC DNA]</scope>
    <source>
        <strain evidence="1 2">A-8890</strain>
    </source>
</reference>
<evidence type="ECO:0000313" key="2">
    <source>
        <dbReference type="Proteomes" id="UP001321542"/>
    </source>
</evidence>
<reference evidence="1 2" key="2">
    <citation type="journal article" date="2023" name="ChemBioChem">
        <title>Acyltransferase Domain Exchange between Two Independent Type I Polyketide Synthases in the Same Producer Strain of Macrolide Antibiotics.</title>
        <authorList>
            <person name="Kudo F."/>
            <person name="Kishikawa K."/>
            <person name="Tsuboi K."/>
            <person name="Kido T."/>
            <person name="Usui T."/>
            <person name="Hashimoto J."/>
            <person name="Shin-Ya K."/>
            <person name="Miyanaga A."/>
            <person name="Eguchi T."/>
        </authorList>
    </citation>
    <scope>NUCLEOTIDE SEQUENCE [LARGE SCALE GENOMIC DNA]</scope>
    <source>
        <strain evidence="1 2">A-8890</strain>
    </source>
</reference>
<accession>A0ABN5W1U4</accession>
<organism evidence="1 2">
    <name type="scientific">Streptomyces graminofaciens</name>
    <dbReference type="NCBI Taxonomy" id="68212"/>
    <lineage>
        <taxon>Bacteria</taxon>
        <taxon>Bacillati</taxon>
        <taxon>Actinomycetota</taxon>
        <taxon>Actinomycetes</taxon>
        <taxon>Kitasatosporales</taxon>
        <taxon>Streptomycetaceae</taxon>
        <taxon>Streptomyces</taxon>
    </lineage>
</organism>
<keyword evidence="2" id="KW-1185">Reference proteome</keyword>
<name>A0ABN5W1U4_9ACTN</name>
<sequence length="112" mass="11901">MPDGCPQAMAFLLGAAAECTIDRVGRRFEPGRDGPVPMVCGGQVTRAGERLTYQVFVAVRRTGAPVPPRALGGLTDHRESAKVAEVRGCRHGHSAMLARARDRPSEVFGATS</sequence>
<protein>
    <submittedName>
        <fullName evidence="1">Uncharacterized protein</fullName>
    </submittedName>
</protein>
<evidence type="ECO:0000313" key="1">
    <source>
        <dbReference type="EMBL" id="BBC38353.1"/>
    </source>
</evidence>
<proteinExistence type="predicted"/>
<dbReference type="RefSeq" id="WP_286258841.1">
    <property type="nucleotide sequence ID" value="NZ_AP018448.1"/>
</dbReference>